<dbReference type="EnsemblMetazoa" id="Aqu2.1.24775_001">
    <property type="protein sequence ID" value="Aqu2.1.24775_001"/>
    <property type="gene ID" value="Aqu2.1.24775"/>
</dbReference>
<dbReference type="AlphaFoldDB" id="A0A1X7UAJ0"/>
<accession>A0A1X7UAJ0</accession>
<keyword evidence="3" id="KW-1185">Reference proteome</keyword>
<dbReference type="eggNOG" id="ENOG502QPQD">
    <property type="taxonomic scope" value="Eukaryota"/>
</dbReference>
<dbReference type="Pfam" id="PF14291">
    <property type="entry name" value="DUF4371"/>
    <property type="match status" value="1"/>
</dbReference>
<dbReference type="InParanoid" id="A0A1X7UAJ0"/>
<dbReference type="InterPro" id="IPR012337">
    <property type="entry name" value="RNaseH-like_sf"/>
</dbReference>
<evidence type="ECO:0000313" key="3">
    <source>
        <dbReference type="Proteomes" id="UP000007879"/>
    </source>
</evidence>
<dbReference type="Proteomes" id="UP000007879">
    <property type="component" value="Unassembled WGS sequence"/>
</dbReference>
<organism evidence="2">
    <name type="scientific">Amphimedon queenslandica</name>
    <name type="common">Sponge</name>
    <dbReference type="NCBI Taxonomy" id="400682"/>
    <lineage>
        <taxon>Eukaryota</taxon>
        <taxon>Metazoa</taxon>
        <taxon>Porifera</taxon>
        <taxon>Demospongiae</taxon>
        <taxon>Heteroscleromorpha</taxon>
        <taxon>Haplosclerida</taxon>
        <taxon>Niphatidae</taxon>
        <taxon>Amphimedon</taxon>
    </lineage>
</organism>
<gene>
    <name evidence="2" type="primary">105313693</name>
</gene>
<name>A0A1X7UAJ0_AMPQE</name>
<dbReference type="InterPro" id="IPR025398">
    <property type="entry name" value="DUF4371"/>
</dbReference>
<dbReference type="PANTHER" id="PTHR45749">
    <property type="match status" value="1"/>
</dbReference>
<dbReference type="STRING" id="400682.A0A1X7UAJ0"/>
<sequence>MGDLVSEKICTDMRQAGAFSILVDETKDIAKIEQVALVIRYVKPTRSEIHKRFLMYVKASSLNAKSMTEYITSTLEKYHLDVQKVVSQGYDGTSVMYGSCTGVQRWIFEIVPQAIYVHCFAHVLNLVLVDCSKKVSHAGKFFALLESLYLFLSSAKAHTLFAKNQEVLYPSEPKLE</sequence>
<protein>
    <recommendedName>
        <fullName evidence="1">DUF4371 domain-containing protein</fullName>
    </recommendedName>
</protein>
<dbReference type="OMA" id="RWIFEIV"/>
<dbReference type="PANTHER" id="PTHR45749:SF37">
    <property type="entry name" value="OS05G0311600 PROTEIN"/>
    <property type="match status" value="1"/>
</dbReference>
<proteinExistence type="predicted"/>
<dbReference type="EnsemblMetazoa" id="XM_011407331.1">
    <property type="protein sequence ID" value="XP_011405633.1"/>
    <property type="gene ID" value="LOC105313693"/>
</dbReference>
<dbReference type="KEGG" id="aqu:105313693"/>
<feature type="domain" description="DUF4371" evidence="1">
    <location>
        <begin position="8"/>
        <end position="101"/>
    </location>
</feature>
<evidence type="ECO:0000313" key="2">
    <source>
        <dbReference type="EnsemblMetazoa" id="Aqu2.1.24775_001"/>
    </source>
</evidence>
<evidence type="ECO:0000259" key="1">
    <source>
        <dbReference type="Pfam" id="PF14291"/>
    </source>
</evidence>
<dbReference type="SUPFAM" id="SSF53098">
    <property type="entry name" value="Ribonuclease H-like"/>
    <property type="match status" value="1"/>
</dbReference>
<reference evidence="2" key="2">
    <citation type="submission" date="2017-05" db="UniProtKB">
        <authorList>
            <consortium name="EnsemblMetazoa"/>
        </authorList>
    </citation>
    <scope>IDENTIFICATION</scope>
</reference>
<dbReference type="OrthoDB" id="10059816at2759"/>
<reference evidence="3" key="1">
    <citation type="journal article" date="2010" name="Nature">
        <title>The Amphimedon queenslandica genome and the evolution of animal complexity.</title>
        <authorList>
            <person name="Srivastava M."/>
            <person name="Simakov O."/>
            <person name="Chapman J."/>
            <person name="Fahey B."/>
            <person name="Gauthier M.E."/>
            <person name="Mitros T."/>
            <person name="Richards G.S."/>
            <person name="Conaco C."/>
            <person name="Dacre M."/>
            <person name="Hellsten U."/>
            <person name="Larroux C."/>
            <person name="Putnam N.H."/>
            <person name="Stanke M."/>
            <person name="Adamska M."/>
            <person name="Darling A."/>
            <person name="Degnan S.M."/>
            <person name="Oakley T.H."/>
            <person name="Plachetzki D.C."/>
            <person name="Zhai Y."/>
            <person name="Adamski M."/>
            <person name="Calcino A."/>
            <person name="Cummins S.F."/>
            <person name="Goodstein D.M."/>
            <person name="Harris C."/>
            <person name="Jackson D.J."/>
            <person name="Leys S.P."/>
            <person name="Shu S."/>
            <person name="Woodcroft B.J."/>
            <person name="Vervoort M."/>
            <person name="Kosik K.S."/>
            <person name="Manning G."/>
            <person name="Degnan B.M."/>
            <person name="Rokhsar D.S."/>
        </authorList>
    </citation>
    <scope>NUCLEOTIDE SEQUENCE [LARGE SCALE GENOMIC DNA]</scope>
</reference>